<keyword evidence="2" id="KW-1185">Reference proteome</keyword>
<dbReference type="EMBL" id="BRXW01000170">
    <property type="protein sequence ID" value="GMI12029.1"/>
    <property type="molecule type" value="Genomic_DNA"/>
</dbReference>
<dbReference type="AlphaFoldDB" id="A0A9W7FH74"/>
<evidence type="ECO:0000313" key="1">
    <source>
        <dbReference type="EMBL" id="GMI12029.1"/>
    </source>
</evidence>
<protein>
    <submittedName>
        <fullName evidence="1">Uncharacterized protein</fullName>
    </submittedName>
</protein>
<evidence type="ECO:0000313" key="2">
    <source>
        <dbReference type="Proteomes" id="UP001165122"/>
    </source>
</evidence>
<accession>A0A9W7FH74</accession>
<comment type="caution">
    <text evidence="1">The sequence shown here is derived from an EMBL/GenBank/DDBJ whole genome shotgun (WGS) entry which is preliminary data.</text>
</comment>
<name>A0A9W7FH74_9STRA</name>
<gene>
    <name evidence="1" type="ORF">TrLO_g9691</name>
</gene>
<organism evidence="1 2">
    <name type="scientific">Triparma laevis f. longispina</name>
    <dbReference type="NCBI Taxonomy" id="1714387"/>
    <lineage>
        <taxon>Eukaryota</taxon>
        <taxon>Sar</taxon>
        <taxon>Stramenopiles</taxon>
        <taxon>Ochrophyta</taxon>
        <taxon>Bolidophyceae</taxon>
        <taxon>Parmales</taxon>
        <taxon>Triparmaceae</taxon>
        <taxon>Triparma</taxon>
    </lineage>
</organism>
<proteinExistence type="predicted"/>
<reference evidence="2" key="1">
    <citation type="journal article" date="2023" name="Commun. Biol.">
        <title>Genome analysis of Parmales, the sister group of diatoms, reveals the evolutionary specialization of diatoms from phago-mixotrophs to photoautotrophs.</title>
        <authorList>
            <person name="Ban H."/>
            <person name="Sato S."/>
            <person name="Yoshikawa S."/>
            <person name="Yamada K."/>
            <person name="Nakamura Y."/>
            <person name="Ichinomiya M."/>
            <person name="Sato N."/>
            <person name="Blanc-Mathieu R."/>
            <person name="Endo H."/>
            <person name="Kuwata A."/>
            <person name="Ogata H."/>
        </authorList>
    </citation>
    <scope>NUCLEOTIDE SEQUENCE [LARGE SCALE GENOMIC DNA]</scope>
    <source>
        <strain evidence="2">NIES 3700</strain>
    </source>
</reference>
<dbReference type="Proteomes" id="UP001165122">
    <property type="component" value="Unassembled WGS sequence"/>
</dbReference>
<sequence>MGGLDEIDKLQIEPNSNSNSNSNININNINIISNINSNSNSSRLHIRLVSLLQTPQIAGSEIVVVSGFAISASFFTGFIWSVTEDAALVRGGVNEFQRP</sequence>